<feature type="transmembrane region" description="Helical" evidence="1">
    <location>
        <begin position="114"/>
        <end position="130"/>
    </location>
</feature>
<reference evidence="2 3" key="1">
    <citation type="journal article" date="2019" name="Environ. Microbiol.">
        <title>An active ?-lactamase is a part of an orchestrated cell wall stress resistance network of Bacillus subtilis and related rhizosphere species.</title>
        <authorList>
            <person name="Bucher T."/>
            <person name="Keren-Paz A."/>
            <person name="Hausser J."/>
            <person name="Olender T."/>
            <person name="Cytryn E."/>
            <person name="Kolodkin-Gal I."/>
        </authorList>
    </citation>
    <scope>NUCLEOTIDE SEQUENCE [LARGE SCALE GENOMIC DNA]</scope>
    <source>
        <strain evidence="2 3">I5</strain>
    </source>
</reference>
<feature type="transmembrane region" description="Helical" evidence="1">
    <location>
        <begin position="91"/>
        <end position="108"/>
    </location>
</feature>
<feature type="transmembrane region" description="Helical" evidence="1">
    <location>
        <begin position="7"/>
        <end position="27"/>
    </location>
</feature>
<dbReference type="Proteomes" id="UP000305222">
    <property type="component" value="Unassembled WGS sequence"/>
</dbReference>
<organism evidence="2 3">
    <name type="scientific">Bacillus wiedmannii</name>
    <dbReference type="NCBI Taxonomy" id="1890302"/>
    <lineage>
        <taxon>Bacteria</taxon>
        <taxon>Bacillati</taxon>
        <taxon>Bacillota</taxon>
        <taxon>Bacilli</taxon>
        <taxon>Bacillales</taxon>
        <taxon>Bacillaceae</taxon>
        <taxon>Bacillus</taxon>
        <taxon>Bacillus cereus group</taxon>
    </lineage>
</organism>
<accession>A0A4U3AQG9</accession>
<dbReference type="EMBL" id="SZON01001736">
    <property type="protein sequence ID" value="TKI89951.1"/>
    <property type="molecule type" value="Genomic_DNA"/>
</dbReference>
<proteinExistence type="predicted"/>
<keyword evidence="1" id="KW-0472">Membrane</keyword>
<protein>
    <submittedName>
        <fullName evidence="2">Uncharacterized protein</fullName>
    </submittedName>
</protein>
<gene>
    <name evidence="2" type="ORF">FC699_25020</name>
</gene>
<feature type="transmembrane region" description="Helical" evidence="1">
    <location>
        <begin position="39"/>
        <end position="61"/>
    </location>
</feature>
<dbReference type="AlphaFoldDB" id="A0A4U3AQG9"/>
<comment type="caution">
    <text evidence="2">The sequence shown here is derived from an EMBL/GenBank/DDBJ whole genome shotgun (WGS) entry which is preliminary data.</text>
</comment>
<evidence type="ECO:0000313" key="3">
    <source>
        <dbReference type="Proteomes" id="UP000305222"/>
    </source>
</evidence>
<keyword evidence="1" id="KW-1133">Transmembrane helix</keyword>
<sequence length="131" mass="15488">MRSITDWTVALYIIIPALIFIGIYYHSLWMEELSMGETVYFGLGLLAFYVITYSRGVRSFFYWNEFTKKMFLHLYCDEGKLLLLRWKADRYLLLPVLLLYGIVILSHFYLLPAVIAGVIFIVWIGWIVFLP</sequence>
<name>A0A4U3AQG9_9BACI</name>
<evidence type="ECO:0000313" key="2">
    <source>
        <dbReference type="EMBL" id="TKI89951.1"/>
    </source>
</evidence>
<keyword evidence="1" id="KW-0812">Transmembrane</keyword>
<evidence type="ECO:0000256" key="1">
    <source>
        <dbReference type="SAM" id="Phobius"/>
    </source>
</evidence>